<organism evidence="6">
    <name type="scientific">Naegleria gruberi</name>
    <name type="common">Amoeba</name>
    <dbReference type="NCBI Taxonomy" id="5762"/>
    <lineage>
        <taxon>Eukaryota</taxon>
        <taxon>Discoba</taxon>
        <taxon>Heterolobosea</taxon>
        <taxon>Tetramitia</taxon>
        <taxon>Eutetramitia</taxon>
        <taxon>Vahlkampfiidae</taxon>
        <taxon>Naegleria</taxon>
    </lineage>
</organism>
<name>D2V800_NAEGR</name>
<gene>
    <name evidence="5" type="ORF">NAEGRDRAFT_64981</name>
</gene>
<keyword evidence="6" id="KW-1185">Reference proteome</keyword>
<dbReference type="Proteomes" id="UP000006671">
    <property type="component" value="Unassembled WGS sequence"/>
</dbReference>
<dbReference type="RefSeq" id="XP_002679838.1">
    <property type="nucleotide sequence ID" value="XM_002679792.1"/>
</dbReference>
<feature type="region of interest" description="Disordered" evidence="4">
    <location>
        <begin position="318"/>
        <end position="354"/>
    </location>
</feature>
<feature type="compositionally biased region" description="Basic and acidic residues" evidence="4">
    <location>
        <begin position="336"/>
        <end position="348"/>
    </location>
</feature>
<dbReference type="EMBL" id="GG738856">
    <property type="protein sequence ID" value="EFC47094.1"/>
    <property type="molecule type" value="Genomic_DNA"/>
</dbReference>
<dbReference type="KEGG" id="ngr:NAEGRDRAFT_64981"/>
<dbReference type="PANTHER" id="PTHR24198">
    <property type="entry name" value="ANKYRIN REPEAT AND PROTEIN KINASE DOMAIN-CONTAINING PROTEIN"/>
    <property type="match status" value="1"/>
</dbReference>
<keyword evidence="2 3" id="KW-0040">ANK repeat</keyword>
<evidence type="ECO:0000313" key="5">
    <source>
        <dbReference type="EMBL" id="EFC47094.1"/>
    </source>
</evidence>
<dbReference type="STRING" id="5762.D2V800"/>
<evidence type="ECO:0000256" key="4">
    <source>
        <dbReference type="SAM" id="MobiDB-lite"/>
    </source>
</evidence>
<dbReference type="SUPFAM" id="SSF48403">
    <property type="entry name" value="Ankyrin repeat"/>
    <property type="match status" value="2"/>
</dbReference>
<dbReference type="Pfam" id="PF12796">
    <property type="entry name" value="Ank_2"/>
    <property type="match status" value="1"/>
</dbReference>
<dbReference type="OMA" id="NESECPE"/>
<evidence type="ECO:0000313" key="6">
    <source>
        <dbReference type="Proteomes" id="UP000006671"/>
    </source>
</evidence>
<dbReference type="PROSITE" id="PS50088">
    <property type="entry name" value="ANK_REPEAT"/>
    <property type="match status" value="1"/>
</dbReference>
<dbReference type="SMART" id="SM00248">
    <property type="entry name" value="ANK"/>
    <property type="match status" value="6"/>
</dbReference>
<dbReference type="Gene3D" id="1.25.40.20">
    <property type="entry name" value="Ankyrin repeat-containing domain"/>
    <property type="match status" value="2"/>
</dbReference>
<dbReference type="VEuPathDB" id="AmoebaDB:NAEGRDRAFT_64981"/>
<dbReference type="OrthoDB" id="10261302at2759"/>
<reference evidence="5 6" key="1">
    <citation type="journal article" date="2010" name="Cell">
        <title>The genome of Naegleria gruberi illuminates early eukaryotic versatility.</title>
        <authorList>
            <person name="Fritz-Laylin L.K."/>
            <person name="Prochnik S.E."/>
            <person name="Ginger M.L."/>
            <person name="Dacks J.B."/>
            <person name="Carpenter M.L."/>
            <person name="Field M.C."/>
            <person name="Kuo A."/>
            <person name="Paredez A."/>
            <person name="Chapman J."/>
            <person name="Pham J."/>
            <person name="Shu S."/>
            <person name="Neupane R."/>
            <person name="Cipriano M."/>
            <person name="Mancuso J."/>
            <person name="Tu H."/>
            <person name="Salamov A."/>
            <person name="Lindquist E."/>
            <person name="Shapiro H."/>
            <person name="Lucas S."/>
            <person name="Grigoriev I.V."/>
            <person name="Cande W.Z."/>
            <person name="Fulton C."/>
            <person name="Rokhsar D.S."/>
            <person name="Dawson S.C."/>
        </authorList>
    </citation>
    <scope>NUCLEOTIDE SEQUENCE [LARGE SCALE GENOMIC DNA]</scope>
    <source>
        <strain evidence="5 6">NEG-M</strain>
    </source>
</reference>
<feature type="repeat" description="ANK" evidence="3">
    <location>
        <begin position="241"/>
        <end position="273"/>
    </location>
</feature>
<proteinExistence type="predicted"/>
<accession>D2V800</accession>
<keyword evidence="1" id="KW-0677">Repeat</keyword>
<evidence type="ECO:0000256" key="3">
    <source>
        <dbReference type="PROSITE-ProRule" id="PRU00023"/>
    </source>
</evidence>
<dbReference type="GeneID" id="8860288"/>
<dbReference type="InParanoid" id="D2V800"/>
<sequence length="558" mass="63461">MPQILRSSPIDINPKFLHVGYSSSEQHQFNDQLSTSSDVSSDDGAAIDFYYASTSQSQLFYPPSSPTSPSSPSFSSNWIQEIVEACRVGDEYLVNQLLEEMIQARAQMKKEEFIKTYNINALERTTKRAAIHWCMAGNHVNILLSLLTTFSSVGADIVLDVNLREQKSGATPLHVAIANNSMDCMLLFLNTNFVFSRLEREAKDVYGNTFFHVAYRLRRFEVMDKLIEIFGNEVINSKKTSSETCMHIAAKKSDSKGLNWLIKRGAKIQAKDENGRRPLISSIYNYRESCNSEGLINGHNNLPTPHSPNTQIQIGQSIHGADSKEEATCTKSKKRKSDDNSSGKKTSEDMDFPPEITNRMKRSLCYCILIQKEVELMCGGSIKKWIKNESECPEGINIFHQAALNGNKELLSVCSLLMDRNYYNQLIEKKDKRKYNILHFACEGGHFPVLELLSNQLQEMYPNTDQLKQIYNAKDSTPLQETPVHKAARRMESLMEFKTNNEITPEKESAIECMTFLMYSNYTEMNLKNTNGETPNDILQRCGFFSSQLFLYNKKNKV</sequence>
<evidence type="ECO:0000256" key="1">
    <source>
        <dbReference type="ARBA" id="ARBA00022737"/>
    </source>
</evidence>
<dbReference type="InterPro" id="IPR002110">
    <property type="entry name" value="Ankyrin_rpt"/>
</dbReference>
<protein>
    <submittedName>
        <fullName evidence="5">Predicted protein</fullName>
    </submittedName>
</protein>
<dbReference type="InterPro" id="IPR036770">
    <property type="entry name" value="Ankyrin_rpt-contain_sf"/>
</dbReference>
<dbReference type="eggNOG" id="KOG4177">
    <property type="taxonomic scope" value="Eukaryota"/>
</dbReference>
<dbReference type="PANTHER" id="PTHR24198:SF165">
    <property type="entry name" value="ANKYRIN REPEAT-CONTAINING PROTEIN-RELATED"/>
    <property type="match status" value="1"/>
</dbReference>
<dbReference type="AlphaFoldDB" id="D2V800"/>
<evidence type="ECO:0000256" key="2">
    <source>
        <dbReference type="ARBA" id="ARBA00023043"/>
    </source>
</evidence>